<dbReference type="RefSeq" id="WP_045928650.1">
    <property type="nucleotide sequence ID" value="NZ_JBHSZS010000026.1"/>
</dbReference>
<organism evidence="2 3">
    <name type="scientific">Lactobacillus kullabergensis</name>
    <dbReference type="NCBI Taxonomy" id="1218493"/>
    <lineage>
        <taxon>Bacteria</taxon>
        <taxon>Bacillati</taxon>
        <taxon>Bacillota</taxon>
        <taxon>Bacilli</taxon>
        <taxon>Lactobacillales</taxon>
        <taxon>Lactobacillaceae</taxon>
        <taxon>Lactobacillus</taxon>
    </lineage>
</organism>
<proteinExistence type="predicted"/>
<accession>A0A0F4LA63</accession>
<dbReference type="EMBL" id="JXBY01000026">
    <property type="protein sequence ID" value="KJY54451.1"/>
    <property type="molecule type" value="Genomic_DNA"/>
</dbReference>
<protein>
    <submittedName>
        <fullName evidence="2">DNA polymerase</fullName>
    </submittedName>
</protein>
<dbReference type="HOGENOM" id="CLU_1052864_0_0_9"/>
<dbReference type="Proteomes" id="UP000033533">
    <property type="component" value="Unassembled WGS sequence"/>
</dbReference>
<evidence type="ECO:0000313" key="2">
    <source>
        <dbReference type="EMBL" id="KJY54451.1"/>
    </source>
</evidence>
<keyword evidence="1" id="KW-0732">Signal</keyword>
<feature type="chain" id="PRO_5038588007" evidence="1">
    <location>
        <begin position="18"/>
        <end position="265"/>
    </location>
</feature>
<dbReference type="OrthoDB" id="2327156at2"/>
<dbReference type="PROSITE" id="PS51257">
    <property type="entry name" value="PROKAR_LIPOPROTEIN"/>
    <property type="match status" value="1"/>
</dbReference>
<sequence length="265" mass="29523">MKFKKLLMGLSLVAALAAGGCSKQKKQSEPILTKSQVIKCSQKSFKSGQAKQVVTLGTDTSKQIVTTTALFGGNPTVFQLNYQTQAKGKTQSSQEWVDNANHVYINGSSDWYKADFNKLTGHSYADLLDSIINNSMLMDPPKALTNAYKMTRKGHTYTLKANITDQKTMKDALDPIFTTNTQSPKQKTIYHKLVKLGKIKGMTAKLVVKNKKMYSFQYLVKIRVNKLMQFSAGQSYGNMCSKDFLKIPTNALNAKPLPKTNKKKK</sequence>
<gene>
    <name evidence="2" type="ORF">JF76_16800</name>
</gene>
<feature type="signal peptide" evidence="1">
    <location>
        <begin position="1"/>
        <end position="17"/>
    </location>
</feature>
<comment type="caution">
    <text evidence="2">The sequence shown here is derived from an EMBL/GenBank/DDBJ whole genome shotgun (WGS) entry which is preliminary data.</text>
</comment>
<evidence type="ECO:0000256" key="1">
    <source>
        <dbReference type="SAM" id="SignalP"/>
    </source>
</evidence>
<evidence type="ECO:0000313" key="3">
    <source>
        <dbReference type="Proteomes" id="UP000033533"/>
    </source>
</evidence>
<dbReference type="PATRIC" id="fig|1218493.3.peg.1757"/>
<reference evidence="2 3" key="1">
    <citation type="submission" date="2014-12" db="EMBL/GenBank/DDBJ databases">
        <title>Comparative genomics of the lactic acid bacteria isolated from the honey bee gut.</title>
        <authorList>
            <person name="Ellegaard K.M."/>
            <person name="Tamarit D."/>
            <person name="Javelind E."/>
            <person name="Olofsson T."/>
            <person name="Andersson S.G."/>
            <person name="Vasquez A."/>
        </authorList>
    </citation>
    <scope>NUCLEOTIDE SEQUENCE [LARGE SCALE GENOMIC DNA]</scope>
    <source>
        <strain evidence="2 3">Biut2</strain>
    </source>
</reference>
<dbReference type="AlphaFoldDB" id="A0A0F4LA63"/>
<name>A0A0F4LA63_9LACO</name>